<comment type="caution">
    <text evidence="10">The sequence shown here is derived from an EMBL/GenBank/DDBJ whole genome shotgun (WGS) entry which is preliminary data.</text>
</comment>
<dbReference type="InterPro" id="IPR003593">
    <property type="entry name" value="AAA+_ATPase"/>
</dbReference>
<comment type="subcellular location">
    <subcellularLocation>
        <location evidence="1">Cell membrane</location>
        <topology evidence="1">Peripheral membrane protein</topology>
    </subcellularLocation>
</comment>
<evidence type="ECO:0000259" key="9">
    <source>
        <dbReference type="PROSITE" id="PS50893"/>
    </source>
</evidence>
<dbReference type="RefSeq" id="WP_123914599.1">
    <property type="nucleotide sequence ID" value="NZ_RKRA01000001.1"/>
</dbReference>
<evidence type="ECO:0000256" key="8">
    <source>
        <dbReference type="ARBA" id="ARBA00023136"/>
    </source>
</evidence>
<protein>
    <submittedName>
        <fullName evidence="10">Monosaccharide ABC transporter ATP-binding protein (CUT2 family)</fullName>
    </submittedName>
</protein>
<dbReference type="InterPro" id="IPR017871">
    <property type="entry name" value="ABC_transporter-like_CS"/>
</dbReference>
<dbReference type="InterPro" id="IPR003439">
    <property type="entry name" value="ABC_transporter-like_ATP-bd"/>
</dbReference>
<dbReference type="CDD" id="cd03215">
    <property type="entry name" value="ABC_Carb_Monos_II"/>
    <property type="match status" value="1"/>
</dbReference>
<name>A0A3N4Z122_9MICO</name>
<dbReference type="EMBL" id="RKRA01000001">
    <property type="protein sequence ID" value="RPF26243.1"/>
    <property type="molecule type" value="Genomic_DNA"/>
</dbReference>
<evidence type="ECO:0000256" key="2">
    <source>
        <dbReference type="ARBA" id="ARBA00022448"/>
    </source>
</evidence>
<gene>
    <name evidence="10" type="ORF">EDD32_0677</name>
</gene>
<keyword evidence="4" id="KW-0677">Repeat</keyword>
<dbReference type="Gene3D" id="3.40.50.300">
    <property type="entry name" value="P-loop containing nucleotide triphosphate hydrolases"/>
    <property type="match status" value="2"/>
</dbReference>
<dbReference type="GO" id="GO:0016887">
    <property type="term" value="F:ATP hydrolysis activity"/>
    <property type="evidence" value="ECO:0007669"/>
    <property type="project" value="InterPro"/>
</dbReference>
<reference evidence="10 11" key="1">
    <citation type="submission" date="2018-11" db="EMBL/GenBank/DDBJ databases">
        <title>Sequencing the genomes of 1000 actinobacteria strains.</title>
        <authorList>
            <person name="Klenk H.-P."/>
        </authorList>
    </citation>
    <scope>NUCLEOTIDE SEQUENCE [LARGE SCALE GENOMIC DNA]</scope>
    <source>
        <strain evidence="10 11">DSM 14418</strain>
    </source>
</reference>
<keyword evidence="3" id="KW-1003">Cell membrane</keyword>
<evidence type="ECO:0000256" key="1">
    <source>
        <dbReference type="ARBA" id="ARBA00004202"/>
    </source>
</evidence>
<dbReference type="InterPro" id="IPR027417">
    <property type="entry name" value="P-loop_NTPase"/>
</dbReference>
<evidence type="ECO:0000256" key="7">
    <source>
        <dbReference type="ARBA" id="ARBA00022967"/>
    </source>
</evidence>
<dbReference type="PANTHER" id="PTHR43790:SF9">
    <property type="entry name" value="GALACTOFURANOSE TRANSPORTER ATP-BINDING PROTEIN YTFR"/>
    <property type="match status" value="1"/>
</dbReference>
<evidence type="ECO:0000313" key="10">
    <source>
        <dbReference type="EMBL" id="RPF26243.1"/>
    </source>
</evidence>
<keyword evidence="8" id="KW-0472">Membrane</keyword>
<feature type="domain" description="ABC transporter" evidence="9">
    <location>
        <begin position="12"/>
        <end position="247"/>
    </location>
</feature>
<evidence type="ECO:0000256" key="3">
    <source>
        <dbReference type="ARBA" id="ARBA00022475"/>
    </source>
</evidence>
<dbReference type="PANTHER" id="PTHR43790">
    <property type="entry name" value="CARBOHYDRATE TRANSPORT ATP-BINDING PROTEIN MG119-RELATED"/>
    <property type="match status" value="1"/>
</dbReference>
<evidence type="ECO:0000256" key="5">
    <source>
        <dbReference type="ARBA" id="ARBA00022741"/>
    </source>
</evidence>
<dbReference type="Pfam" id="PF00005">
    <property type="entry name" value="ABC_tran"/>
    <property type="match status" value="2"/>
</dbReference>
<proteinExistence type="predicted"/>
<dbReference type="AlphaFoldDB" id="A0A3N4Z122"/>
<feature type="domain" description="ABC transporter" evidence="9">
    <location>
        <begin position="256"/>
        <end position="496"/>
    </location>
</feature>
<sequence>MATTDTRGGVALEVKQIVKTFPGTRALDGVDLEVRYGRTVALIGENGAGKSTLMKVLSGVHAPDGGSMTLDGEPFTPAGPKDAAEAGVVLIHQELSLLPNLTLAENIFIGRQPTRYGMVDRRAMNAHAAELLAQVGLRLAPDTSTATCSIAVQQLVEIAKALSQDPKVLVFDEPTATLGQEEVEILYGIADSLRSRGVGIVWITHRLEEIARVADEIVVLRDGARVGGWPTGDVPKSAMVEAMVGRAIENIYPDPVDPTDEVALEVVNLTRRGAFTDISFTLRRGEVLGIAGLVGSGRSELVNAISGAEPATSGSIRVGGREVDVHSPIDGVRHGMALIPEDRREAGLAQRITIADNIGLPKRGLLRGVVDNRGLAREVEKISRDVGLKGHLPELAQTLSGGNQQKVVIAKWLMLNPQIIIFDEPTRGIDVGAKAAIYSIIHELAKLGAAVIVVSSEMPEVLGLSNRVLVLSHGKQAGIVDRSEADEKSVMALAVA</sequence>
<keyword evidence="6 10" id="KW-0067">ATP-binding</keyword>
<dbReference type="GO" id="GO:0005524">
    <property type="term" value="F:ATP binding"/>
    <property type="evidence" value="ECO:0007669"/>
    <property type="project" value="UniProtKB-KW"/>
</dbReference>
<keyword evidence="11" id="KW-1185">Reference proteome</keyword>
<dbReference type="Proteomes" id="UP000280726">
    <property type="component" value="Unassembled WGS sequence"/>
</dbReference>
<dbReference type="OrthoDB" id="39350at2"/>
<evidence type="ECO:0000256" key="4">
    <source>
        <dbReference type="ARBA" id="ARBA00022737"/>
    </source>
</evidence>
<organism evidence="10 11">
    <name type="scientific">Georgenia muralis</name>
    <dbReference type="NCBI Taxonomy" id="154117"/>
    <lineage>
        <taxon>Bacteria</taxon>
        <taxon>Bacillati</taxon>
        <taxon>Actinomycetota</taxon>
        <taxon>Actinomycetes</taxon>
        <taxon>Micrococcales</taxon>
        <taxon>Bogoriellaceae</taxon>
        <taxon>Georgenia</taxon>
    </lineage>
</organism>
<dbReference type="GO" id="GO:0005886">
    <property type="term" value="C:plasma membrane"/>
    <property type="evidence" value="ECO:0007669"/>
    <property type="project" value="UniProtKB-SubCell"/>
</dbReference>
<dbReference type="InterPro" id="IPR050107">
    <property type="entry name" value="ABC_carbohydrate_import_ATPase"/>
</dbReference>
<dbReference type="SMART" id="SM00382">
    <property type="entry name" value="AAA"/>
    <property type="match status" value="2"/>
</dbReference>
<accession>A0A3N4Z122</accession>
<evidence type="ECO:0000313" key="11">
    <source>
        <dbReference type="Proteomes" id="UP000280726"/>
    </source>
</evidence>
<dbReference type="PROSITE" id="PS00211">
    <property type="entry name" value="ABC_TRANSPORTER_1"/>
    <property type="match status" value="1"/>
</dbReference>
<keyword evidence="5" id="KW-0547">Nucleotide-binding</keyword>
<dbReference type="SUPFAM" id="SSF52540">
    <property type="entry name" value="P-loop containing nucleoside triphosphate hydrolases"/>
    <property type="match status" value="2"/>
</dbReference>
<evidence type="ECO:0000256" key="6">
    <source>
        <dbReference type="ARBA" id="ARBA00022840"/>
    </source>
</evidence>
<keyword evidence="2" id="KW-0813">Transport</keyword>
<keyword evidence="7" id="KW-1278">Translocase</keyword>
<dbReference type="CDD" id="cd03216">
    <property type="entry name" value="ABC_Carb_Monos_I"/>
    <property type="match status" value="1"/>
</dbReference>
<dbReference type="FunFam" id="3.40.50.300:FF:000127">
    <property type="entry name" value="Ribose import ATP-binding protein RbsA"/>
    <property type="match status" value="1"/>
</dbReference>
<dbReference type="PROSITE" id="PS50893">
    <property type="entry name" value="ABC_TRANSPORTER_2"/>
    <property type="match status" value="2"/>
</dbReference>